<dbReference type="Pfam" id="PF21535">
    <property type="entry name" value="HVO_2248"/>
    <property type="match status" value="1"/>
</dbReference>
<dbReference type="AlphaFoldDB" id="A0A830F9H7"/>
<dbReference type="RefSeq" id="WP_188882102.1">
    <property type="nucleotide sequence ID" value="NZ_BMPF01000002.1"/>
</dbReference>
<dbReference type="InterPro" id="IPR048687">
    <property type="entry name" value="HVO_2248-like"/>
</dbReference>
<evidence type="ECO:0000313" key="1">
    <source>
        <dbReference type="EMBL" id="GGL32754.1"/>
    </source>
</evidence>
<protein>
    <submittedName>
        <fullName evidence="1">Uncharacterized protein</fullName>
    </submittedName>
</protein>
<keyword evidence="2" id="KW-1185">Reference proteome</keyword>
<name>A0A830F9H7_9EURY</name>
<proteinExistence type="predicted"/>
<organism evidence="1 2">
    <name type="scientific">Halarchaeum grantii</name>
    <dbReference type="NCBI Taxonomy" id="1193105"/>
    <lineage>
        <taxon>Archaea</taxon>
        <taxon>Methanobacteriati</taxon>
        <taxon>Methanobacteriota</taxon>
        <taxon>Stenosarchaea group</taxon>
        <taxon>Halobacteria</taxon>
        <taxon>Halobacteriales</taxon>
        <taxon>Halobacteriaceae</taxon>
    </lineage>
</organism>
<accession>A0A830F9H7</accession>
<dbReference type="EMBL" id="BMPF01000002">
    <property type="protein sequence ID" value="GGL32754.1"/>
    <property type="molecule type" value="Genomic_DNA"/>
</dbReference>
<gene>
    <name evidence="1" type="ORF">GCM10009037_15510</name>
</gene>
<dbReference type="OrthoDB" id="258723at2157"/>
<comment type="caution">
    <text evidence="1">The sequence shown here is derived from an EMBL/GenBank/DDBJ whole genome shotgun (WGS) entry which is preliminary data.</text>
</comment>
<reference evidence="1 2" key="1">
    <citation type="journal article" date="2019" name="Int. J. Syst. Evol. Microbiol.">
        <title>The Global Catalogue of Microorganisms (GCM) 10K type strain sequencing project: providing services to taxonomists for standard genome sequencing and annotation.</title>
        <authorList>
            <consortium name="The Broad Institute Genomics Platform"/>
            <consortium name="The Broad Institute Genome Sequencing Center for Infectious Disease"/>
            <person name="Wu L."/>
            <person name="Ma J."/>
        </authorList>
    </citation>
    <scope>NUCLEOTIDE SEQUENCE [LARGE SCALE GENOMIC DNA]</scope>
    <source>
        <strain evidence="1 2">JCM 19585</strain>
    </source>
</reference>
<evidence type="ECO:0000313" key="2">
    <source>
        <dbReference type="Proteomes" id="UP000628840"/>
    </source>
</evidence>
<sequence length="271" mass="30442">MSQRRDRFERGVRELYGRAVRVPLPDPEAERTHYENMTRVADGRDRQAALLADPDAPLSAALDYLVDEMGNGFEHRLRRLVGDDYDGVADAYAAGERDDWVGELAVYYRECLHRIEEHTAVDDQVCVLVVLRYPDSFTVNFCFAEGALPEGGVRFESPTHAGVDADDEYAERYYAESQYAQREAADYVREGGDVVREQFPDPGTTPLTERGYGGFTYMTGRRDDVFADLLEPVAPDPERFADAVDAPCLVPEGPEARRVRETHLPDADVVA</sequence>
<dbReference type="Proteomes" id="UP000628840">
    <property type="component" value="Unassembled WGS sequence"/>
</dbReference>